<protein>
    <submittedName>
        <fullName evidence="1">Uncharacterized protein</fullName>
    </submittedName>
</protein>
<dbReference type="AlphaFoldDB" id="A0A941EZV3"/>
<dbReference type="RefSeq" id="WP_212187957.1">
    <property type="nucleotide sequence ID" value="NZ_JAGTAR010000001.1"/>
</dbReference>
<name>A0A941EZV3_9BACT</name>
<dbReference type="Proteomes" id="UP000679220">
    <property type="component" value="Unassembled WGS sequence"/>
</dbReference>
<accession>A0A941EZV3</accession>
<dbReference type="EMBL" id="JAGTAR010000001">
    <property type="protein sequence ID" value="MBR8534052.1"/>
    <property type="molecule type" value="Genomic_DNA"/>
</dbReference>
<reference evidence="1" key="1">
    <citation type="journal article" date="2018" name="Int. J. Syst. Evol. Microbiol.">
        <title>Carboxylicivirga sediminis sp. nov., isolated from coastal sediment.</title>
        <authorList>
            <person name="Wang F.Q."/>
            <person name="Ren L.H."/>
            <person name="Zou R.J."/>
            <person name="Sun Y.Z."/>
            <person name="Liu X.J."/>
            <person name="Jiang F."/>
            <person name="Liu L.J."/>
        </authorList>
    </citation>
    <scope>NUCLEOTIDE SEQUENCE</scope>
    <source>
        <strain evidence="1">JR1</strain>
    </source>
</reference>
<sequence length="251" mass="27296">MARQKGVIKLEGRVGDLSFYKSNGQYMAREKGGVDGDRIKKDPAYARTRENGAEFGRAGIAGKELRNALNEVLVRAADKKVSNRLAAKILKAIQADTTNRRGERNVLDGDLTLLKGFELNAAAPLESILKLSHTIAFERAAGTTQLAIDAFNPSEEIPQVEGATHVRFILATAAVDFGNQSYEVDVKDSADVELSALEQADINLNSAISADSPHPVFIVVGVEYHQEVNGHMYPIQTKTHNPMAIVEVDKV</sequence>
<comment type="caution">
    <text evidence="1">The sequence shown here is derived from an EMBL/GenBank/DDBJ whole genome shotgun (WGS) entry which is preliminary data.</text>
</comment>
<evidence type="ECO:0000313" key="1">
    <source>
        <dbReference type="EMBL" id="MBR8534052.1"/>
    </source>
</evidence>
<organism evidence="1 2">
    <name type="scientific">Carboxylicivirga sediminis</name>
    <dbReference type="NCBI Taxonomy" id="2006564"/>
    <lineage>
        <taxon>Bacteria</taxon>
        <taxon>Pseudomonadati</taxon>
        <taxon>Bacteroidota</taxon>
        <taxon>Bacteroidia</taxon>
        <taxon>Marinilabiliales</taxon>
        <taxon>Marinilabiliaceae</taxon>
        <taxon>Carboxylicivirga</taxon>
    </lineage>
</organism>
<reference evidence="1" key="2">
    <citation type="submission" date="2021-04" db="EMBL/GenBank/DDBJ databases">
        <authorList>
            <person name="Zhang T."/>
            <person name="Zhang Y."/>
            <person name="Lu D."/>
            <person name="Zuo D."/>
            <person name="Du Z."/>
        </authorList>
    </citation>
    <scope>NUCLEOTIDE SEQUENCE</scope>
    <source>
        <strain evidence="1">JR1</strain>
    </source>
</reference>
<evidence type="ECO:0000313" key="2">
    <source>
        <dbReference type="Proteomes" id="UP000679220"/>
    </source>
</evidence>
<keyword evidence="2" id="KW-1185">Reference proteome</keyword>
<gene>
    <name evidence="1" type="ORF">KDU71_00640</name>
</gene>
<proteinExistence type="predicted"/>